<feature type="region of interest" description="Disordered" evidence="2">
    <location>
        <begin position="469"/>
        <end position="493"/>
    </location>
</feature>
<dbReference type="OrthoDB" id="4348522at2759"/>
<dbReference type="Proteomes" id="UP001141552">
    <property type="component" value="Unassembled WGS sequence"/>
</dbReference>
<evidence type="ECO:0000256" key="2">
    <source>
        <dbReference type="SAM" id="MobiDB-lite"/>
    </source>
</evidence>
<dbReference type="SUPFAM" id="SSF57850">
    <property type="entry name" value="RING/U-box"/>
    <property type="match status" value="2"/>
</dbReference>
<proteinExistence type="predicted"/>
<dbReference type="AlphaFoldDB" id="A0A9Q0FAQ9"/>
<dbReference type="CDD" id="cd16454">
    <property type="entry name" value="RING-H2_PA-TM-RING"/>
    <property type="match status" value="1"/>
</dbReference>
<dbReference type="PANTHER" id="PTHR47179:SF1">
    <property type="entry name" value="E3 UBIQUITIN-PROTEIN LIGASE SIS3"/>
    <property type="match status" value="1"/>
</dbReference>
<accession>A0A9Q0FAQ9</accession>
<organism evidence="4 5">
    <name type="scientific">Turnera subulata</name>
    <dbReference type="NCBI Taxonomy" id="218843"/>
    <lineage>
        <taxon>Eukaryota</taxon>
        <taxon>Viridiplantae</taxon>
        <taxon>Streptophyta</taxon>
        <taxon>Embryophyta</taxon>
        <taxon>Tracheophyta</taxon>
        <taxon>Spermatophyta</taxon>
        <taxon>Magnoliopsida</taxon>
        <taxon>eudicotyledons</taxon>
        <taxon>Gunneridae</taxon>
        <taxon>Pentapetalae</taxon>
        <taxon>rosids</taxon>
        <taxon>fabids</taxon>
        <taxon>Malpighiales</taxon>
        <taxon>Passifloraceae</taxon>
        <taxon>Turnera</taxon>
    </lineage>
</organism>
<keyword evidence="1" id="KW-0862">Zinc</keyword>
<keyword evidence="1" id="KW-0479">Metal-binding</keyword>
<sequence>MVAGSLILMELDLGSKNGDPSPQNKYEAKASEVEPPVAVYFDGSLQMACAATPIKPNAAPDLRIPPPATPGGWPAAFNATLPKAPGALQTMTPLASVGFVAGNLPPPASSVLKAPYPLAVITTPLASLPATSEYFAKDTGNCSPSNIWCIMNQKCTNDLMKISSLPALIVQPLALPDPSEEPIPVLGFGKGYMMPFIKVIHQGSHFARNGFISDTLEYYYCNLGPDGMRYDASERPELCKGAVDCVATEEFKAAMHFFLLLNVPINATEAECHSIKKVISDLPEGNQAMVGLATYDIPIHNLKPGRQREAVEALIQELPKFMLKAVPTDCSECPICLEEFHVGNEVRELPCAHNVHVECIDEWLLLNVKCPRCRCSDFPNLDLSASNLGADSERSTTVVTAAAYVRSQPPSQSYLLRLQGFLGPVHTGNVGASTNEDIDLEAAENGSVVAAAREETVVEPGVIQGFIGDINNEGGGSGSGSGGGGHPPDSSIGDIDTVENLLVEVFDRYRDITYSGTVTKSSITGRSHLFQCLESRVGDIRRTHHLFYFDRNGGIITVGNNEADWDRFWPILSYMECNQRQLVELVDPDLDAAAFFVQVKERAEEKNRAREMARLLSNINRPINMPLAGNTMNQEEIDALAEYEYKLPDSSDESIVPDSSQLKCVVCQDLVKPGEIVRALPCAHQFHKVCVDIWLRKEGKCPFCRKGARQGE</sequence>
<dbReference type="Gene3D" id="3.30.40.10">
    <property type="entry name" value="Zinc/RING finger domain, C3HC4 (zinc finger)"/>
    <property type="match status" value="2"/>
</dbReference>
<dbReference type="GO" id="GO:0010182">
    <property type="term" value="P:sugar mediated signaling pathway"/>
    <property type="evidence" value="ECO:0007669"/>
    <property type="project" value="InterPro"/>
</dbReference>
<feature type="domain" description="RING-type" evidence="3">
    <location>
        <begin position="664"/>
        <end position="705"/>
    </location>
</feature>
<comment type="caution">
    <text evidence="4">The sequence shown here is derived from an EMBL/GenBank/DDBJ whole genome shotgun (WGS) entry which is preliminary data.</text>
</comment>
<evidence type="ECO:0000259" key="3">
    <source>
        <dbReference type="PROSITE" id="PS50089"/>
    </source>
</evidence>
<dbReference type="SMART" id="SM00184">
    <property type="entry name" value="RING"/>
    <property type="match status" value="2"/>
</dbReference>
<evidence type="ECO:0000313" key="5">
    <source>
        <dbReference type="Proteomes" id="UP001141552"/>
    </source>
</evidence>
<evidence type="ECO:0000256" key="1">
    <source>
        <dbReference type="PROSITE-ProRule" id="PRU00175"/>
    </source>
</evidence>
<keyword evidence="5" id="KW-1185">Reference proteome</keyword>
<dbReference type="InterPro" id="IPR001841">
    <property type="entry name" value="Znf_RING"/>
</dbReference>
<dbReference type="Pfam" id="PF13639">
    <property type="entry name" value="zf-RING_2"/>
    <property type="match status" value="2"/>
</dbReference>
<dbReference type="PROSITE" id="PS50089">
    <property type="entry name" value="ZF_RING_2"/>
    <property type="match status" value="2"/>
</dbReference>
<evidence type="ECO:0000313" key="4">
    <source>
        <dbReference type="EMBL" id="KAJ4828063.1"/>
    </source>
</evidence>
<reference evidence="4" key="2">
    <citation type="journal article" date="2023" name="Plants (Basel)">
        <title>Annotation of the Turnera subulata (Passifloraceae) Draft Genome Reveals the S-Locus Evolved after the Divergence of Turneroideae from Passifloroideae in a Stepwise Manner.</title>
        <authorList>
            <person name="Henning P.M."/>
            <person name="Roalson E.H."/>
            <person name="Mir W."/>
            <person name="McCubbin A.G."/>
            <person name="Shore J.S."/>
        </authorList>
    </citation>
    <scope>NUCLEOTIDE SEQUENCE</scope>
    <source>
        <strain evidence="4">F60SS</strain>
    </source>
</reference>
<dbReference type="GO" id="GO:0008270">
    <property type="term" value="F:zinc ion binding"/>
    <property type="evidence" value="ECO:0007669"/>
    <property type="project" value="UniProtKB-KW"/>
</dbReference>
<feature type="domain" description="RING-type" evidence="3">
    <location>
        <begin position="333"/>
        <end position="374"/>
    </location>
</feature>
<dbReference type="InterPro" id="IPR013083">
    <property type="entry name" value="Znf_RING/FYVE/PHD"/>
</dbReference>
<protein>
    <recommendedName>
        <fullName evidence="3">RING-type domain-containing protein</fullName>
    </recommendedName>
</protein>
<dbReference type="PANTHER" id="PTHR47179">
    <property type="entry name" value="E3 UBIQUITIN-PROTEIN LIGASE SIS3"/>
    <property type="match status" value="1"/>
</dbReference>
<dbReference type="InterPro" id="IPR044793">
    <property type="entry name" value="SIS3"/>
</dbReference>
<gene>
    <name evidence="4" type="ORF">Tsubulata_020834</name>
</gene>
<dbReference type="EMBL" id="JAKUCV010006270">
    <property type="protein sequence ID" value="KAJ4828063.1"/>
    <property type="molecule type" value="Genomic_DNA"/>
</dbReference>
<dbReference type="GO" id="GO:0004842">
    <property type="term" value="F:ubiquitin-protein transferase activity"/>
    <property type="evidence" value="ECO:0007669"/>
    <property type="project" value="InterPro"/>
</dbReference>
<reference evidence="4" key="1">
    <citation type="submission" date="2022-02" db="EMBL/GenBank/DDBJ databases">
        <authorList>
            <person name="Henning P.M."/>
            <person name="McCubbin A.G."/>
            <person name="Shore J.S."/>
        </authorList>
    </citation>
    <scope>NUCLEOTIDE SEQUENCE</scope>
    <source>
        <strain evidence="4">F60SS</strain>
        <tissue evidence="4">Leaves</tissue>
    </source>
</reference>
<dbReference type="SUPFAM" id="SSF81995">
    <property type="entry name" value="beta-sandwich domain of Sec23/24"/>
    <property type="match status" value="1"/>
</dbReference>
<name>A0A9Q0FAQ9_9ROSI</name>
<feature type="compositionally biased region" description="Gly residues" evidence="2">
    <location>
        <begin position="473"/>
        <end position="486"/>
    </location>
</feature>
<keyword evidence="1" id="KW-0863">Zinc-finger</keyword>